<dbReference type="OrthoDB" id="5423818at2759"/>
<dbReference type="Proteomes" id="UP001150904">
    <property type="component" value="Unassembled WGS sequence"/>
</dbReference>
<reference evidence="1" key="2">
    <citation type="journal article" date="2023" name="IMA Fungus">
        <title>Comparative genomic study of the Penicillium genus elucidates a diverse pangenome and 15 lateral gene transfer events.</title>
        <authorList>
            <person name="Petersen C."/>
            <person name="Sorensen T."/>
            <person name="Nielsen M.R."/>
            <person name="Sondergaard T.E."/>
            <person name="Sorensen J.L."/>
            <person name="Fitzpatrick D.A."/>
            <person name="Frisvad J.C."/>
            <person name="Nielsen K.L."/>
        </authorList>
    </citation>
    <scope>NUCLEOTIDE SEQUENCE</scope>
    <source>
        <strain evidence="1">IBT 15544</strain>
    </source>
</reference>
<comment type="caution">
    <text evidence="1">The sequence shown here is derived from an EMBL/GenBank/DDBJ whole genome shotgun (WGS) entry which is preliminary data.</text>
</comment>
<reference evidence="1" key="1">
    <citation type="submission" date="2022-12" db="EMBL/GenBank/DDBJ databases">
        <authorList>
            <person name="Petersen C."/>
        </authorList>
    </citation>
    <scope>NUCLEOTIDE SEQUENCE</scope>
    <source>
        <strain evidence="1">IBT 15544</strain>
    </source>
</reference>
<organism evidence="1 2">
    <name type="scientific">Penicillium cinerascens</name>
    <dbReference type="NCBI Taxonomy" id="70096"/>
    <lineage>
        <taxon>Eukaryota</taxon>
        <taxon>Fungi</taxon>
        <taxon>Dikarya</taxon>
        <taxon>Ascomycota</taxon>
        <taxon>Pezizomycotina</taxon>
        <taxon>Eurotiomycetes</taxon>
        <taxon>Eurotiomycetidae</taxon>
        <taxon>Eurotiales</taxon>
        <taxon>Aspergillaceae</taxon>
        <taxon>Penicillium</taxon>
    </lineage>
</organism>
<dbReference type="EMBL" id="JAPQKR010000016">
    <property type="protein sequence ID" value="KAJ5190181.1"/>
    <property type="molecule type" value="Genomic_DNA"/>
</dbReference>
<sequence>MCMQMWDTLRAMLVYGVLDLQAYPSRRKGDWKQSSYCKDLKDPFLVQMSRALSARIGETPHEDLLSASTHALQQLEHWTVAETARRTIFLSNIVHFLSSHDPQNRKPSPYCEPLDLRLIRNMPFPCAVTPCLVHERNESGW</sequence>
<dbReference type="RefSeq" id="XP_058303121.1">
    <property type="nucleotide sequence ID" value="XM_058456222.1"/>
</dbReference>
<dbReference type="GeneID" id="83183523"/>
<proteinExistence type="predicted"/>
<evidence type="ECO:0000313" key="1">
    <source>
        <dbReference type="EMBL" id="KAJ5190181.1"/>
    </source>
</evidence>
<evidence type="ECO:0000313" key="2">
    <source>
        <dbReference type="Proteomes" id="UP001150904"/>
    </source>
</evidence>
<accession>A0A9W9M584</accession>
<dbReference type="AlphaFoldDB" id="A0A9W9M584"/>
<keyword evidence="2" id="KW-1185">Reference proteome</keyword>
<name>A0A9W9M584_9EURO</name>
<gene>
    <name evidence="1" type="ORF">N7498_009166</name>
</gene>
<protein>
    <submittedName>
        <fullName evidence="1">Uncharacterized protein</fullName>
    </submittedName>
</protein>